<dbReference type="InterPro" id="IPR029060">
    <property type="entry name" value="PIN-like_dom_sf"/>
</dbReference>
<protein>
    <recommendedName>
        <fullName evidence="3">XPG N-terminal domain-containing protein</fullName>
    </recommendedName>
</protein>
<sequence length="247" mass="27159">MVVEGLYSLLEDNSQIFKDIRFRDSKLLIDGCNLVYALYFKSKLERNHGGQYLAFQTYVQSFFTTLKKCGIKPYVVVDGGASISKIKQKTKMERGSVLVQKTHSAAQTGKTEKILPVLTKLVFQQTLIDMEVPLVKCIGEINRELAALASEWGCPVLSNTTNFYIFDLPGDFCATTTSGGNRRIVTSLASNTPHHASVPSSTSTTSSCPPLPRWLGTTTRTSEKLSGSNSFLEEGGRRTGSQGWRAS</sequence>
<comment type="similarity">
    <text evidence="1">Belongs to the asteroid family.</text>
</comment>
<dbReference type="SUPFAM" id="SSF88723">
    <property type="entry name" value="PIN domain-like"/>
    <property type="match status" value="1"/>
</dbReference>
<dbReference type="EMBL" id="JANIIK010000109">
    <property type="protein sequence ID" value="KAJ3598696.1"/>
    <property type="molecule type" value="Genomic_DNA"/>
</dbReference>
<dbReference type="OrthoDB" id="25987at2759"/>
<feature type="region of interest" description="Disordered" evidence="2">
    <location>
        <begin position="190"/>
        <end position="247"/>
    </location>
</feature>
<comment type="caution">
    <text evidence="4">The sequence shown here is derived from an EMBL/GenBank/DDBJ whole genome shotgun (WGS) entry which is preliminary data.</text>
</comment>
<evidence type="ECO:0000256" key="1">
    <source>
        <dbReference type="ARBA" id="ARBA00007398"/>
    </source>
</evidence>
<dbReference type="GO" id="GO:0004518">
    <property type="term" value="F:nuclease activity"/>
    <property type="evidence" value="ECO:0007669"/>
    <property type="project" value="InterPro"/>
</dbReference>
<dbReference type="InterPro" id="IPR006085">
    <property type="entry name" value="XPG_DNA_repair_N"/>
</dbReference>
<gene>
    <name evidence="4" type="ORF">NHX12_002200</name>
</gene>
<reference evidence="4" key="1">
    <citation type="submission" date="2022-07" db="EMBL/GenBank/DDBJ databases">
        <title>Chromosome-level genome of Muraenolepis orangiensis.</title>
        <authorList>
            <person name="Kim J."/>
        </authorList>
    </citation>
    <scope>NUCLEOTIDE SEQUENCE</scope>
    <source>
        <strain evidence="4">KU_S4_2022</strain>
        <tissue evidence="4">Muscle</tissue>
    </source>
</reference>
<feature type="domain" description="XPG N-terminal" evidence="3">
    <location>
        <begin position="1"/>
        <end position="92"/>
    </location>
</feature>
<evidence type="ECO:0000313" key="4">
    <source>
        <dbReference type="EMBL" id="KAJ3598696.1"/>
    </source>
</evidence>
<dbReference type="Pfam" id="PF00752">
    <property type="entry name" value="XPG_N"/>
    <property type="match status" value="1"/>
</dbReference>
<dbReference type="InterPro" id="IPR026832">
    <property type="entry name" value="Asteroid"/>
</dbReference>
<accession>A0A9Q0E3M2</accession>
<dbReference type="PANTHER" id="PTHR15665:SF1">
    <property type="entry name" value="PROTEIN ASTEROID HOMOLOG 1"/>
    <property type="match status" value="1"/>
</dbReference>
<evidence type="ECO:0000259" key="3">
    <source>
        <dbReference type="Pfam" id="PF00752"/>
    </source>
</evidence>
<dbReference type="PANTHER" id="PTHR15665">
    <property type="entry name" value="ASTEROID PROTEIN"/>
    <property type="match status" value="1"/>
</dbReference>
<dbReference type="Proteomes" id="UP001148018">
    <property type="component" value="Unassembled WGS sequence"/>
</dbReference>
<evidence type="ECO:0000313" key="5">
    <source>
        <dbReference type="Proteomes" id="UP001148018"/>
    </source>
</evidence>
<evidence type="ECO:0000256" key="2">
    <source>
        <dbReference type="SAM" id="MobiDB-lite"/>
    </source>
</evidence>
<keyword evidence="5" id="KW-1185">Reference proteome</keyword>
<dbReference type="AlphaFoldDB" id="A0A9Q0E3M2"/>
<name>A0A9Q0E3M2_9TELE</name>
<organism evidence="4 5">
    <name type="scientific">Muraenolepis orangiensis</name>
    <name type="common">Patagonian moray cod</name>
    <dbReference type="NCBI Taxonomy" id="630683"/>
    <lineage>
        <taxon>Eukaryota</taxon>
        <taxon>Metazoa</taxon>
        <taxon>Chordata</taxon>
        <taxon>Craniata</taxon>
        <taxon>Vertebrata</taxon>
        <taxon>Euteleostomi</taxon>
        <taxon>Actinopterygii</taxon>
        <taxon>Neopterygii</taxon>
        <taxon>Teleostei</taxon>
        <taxon>Neoteleostei</taxon>
        <taxon>Acanthomorphata</taxon>
        <taxon>Zeiogadaria</taxon>
        <taxon>Gadariae</taxon>
        <taxon>Gadiformes</taxon>
        <taxon>Muraenolepidoidei</taxon>
        <taxon>Muraenolepididae</taxon>
        <taxon>Muraenolepis</taxon>
    </lineage>
</organism>
<feature type="compositionally biased region" description="Polar residues" evidence="2">
    <location>
        <begin position="216"/>
        <end position="231"/>
    </location>
</feature>
<proteinExistence type="inferred from homology"/>
<dbReference type="Gene3D" id="3.40.50.1010">
    <property type="entry name" value="5'-nuclease"/>
    <property type="match status" value="1"/>
</dbReference>